<evidence type="ECO:0000313" key="1">
    <source>
        <dbReference type="EMBL" id="GBP81692.1"/>
    </source>
</evidence>
<protein>
    <submittedName>
        <fullName evidence="1">Uncharacterized protein</fullName>
    </submittedName>
</protein>
<sequence>MSLMVIKTEYDVKTQSRHRAACGSLNYERTLWLIPACLSNRRRAQVAHGIYMECKLNMNSLPFKKDYFNLKTEDEAAEVTIKHELDIRPMVLQQKTVVGPLLLPDQMSKSSYTGGAGFGPLRGML</sequence>
<dbReference type="Proteomes" id="UP000299102">
    <property type="component" value="Unassembled WGS sequence"/>
</dbReference>
<accession>A0A4C1Z398</accession>
<dbReference type="AlphaFoldDB" id="A0A4C1Z398"/>
<gene>
    <name evidence="1" type="ORF">EVAR_63181_1</name>
</gene>
<comment type="caution">
    <text evidence="1">The sequence shown here is derived from an EMBL/GenBank/DDBJ whole genome shotgun (WGS) entry which is preliminary data.</text>
</comment>
<keyword evidence="2" id="KW-1185">Reference proteome</keyword>
<proteinExistence type="predicted"/>
<organism evidence="1 2">
    <name type="scientific">Eumeta variegata</name>
    <name type="common">Bagworm moth</name>
    <name type="synonym">Eumeta japonica</name>
    <dbReference type="NCBI Taxonomy" id="151549"/>
    <lineage>
        <taxon>Eukaryota</taxon>
        <taxon>Metazoa</taxon>
        <taxon>Ecdysozoa</taxon>
        <taxon>Arthropoda</taxon>
        <taxon>Hexapoda</taxon>
        <taxon>Insecta</taxon>
        <taxon>Pterygota</taxon>
        <taxon>Neoptera</taxon>
        <taxon>Endopterygota</taxon>
        <taxon>Lepidoptera</taxon>
        <taxon>Glossata</taxon>
        <taxon>Ditrysia</taxon>
        <taxon>Tineoidea</taxon>
        <taxon>Psychidae</taxon>
        <taxon>Oiketicinae</taxon>
        <taxon>Eumeta</taxon>
    </lineage>
</organism>
<name>A0A4C1Z398_EUMVA</name>
<evidence type="ECO:0000313" key="2">
    <source>
        <dbReference type="Proteomes" id="UP000299102"/>
    </source>
</evidence>
<dbReference type="EMBL" id="BGZK01001524">
    <property type="protein sequence ID" value="GBP81692.1"/>
    <property type="molecule type" value="Genomic_DNA"/>
</dbReference>
<reference evidence="1 2" key="1">
    <citation type="journal article" date="2019" name="Commun. Biol.">
        <title>The bagworm genome reveals a unique fibroin gene that provides high tensile strength.</title>
        <authorList>
            <person name="Kono N."/>
            <person name="Nakamura H."/>
            <person name="Ohtoshi R."/>
            <person name="Tomita M."/>
            <person name="Numata K."/>
            <person name="Arakawa K."/>
        </authorList>
    </citation>
    <scope>NUCLEOTIDE SEQUENCE [LARGE SCALE GENOMIC DNA]</scope>
</reference>